<proteinExistence type="predicted"/>
<organism evidence="1">
    <name type="scientific">Cacopsylla melanoneura</name>
    <dbReference type="NCBI Taxonomy" id="428564"/>
    <lineage>
        <taxon>Eukaryota</taxon>
        <taxon>Metazoa</taxon>
        <taxon>Ecdysozoa</taxon>
        <taxon>Arthropoda</taxon>
        <taxon>Hexapoda</taxon>
        <taxon>Insecta</taxon>
        <taxon>Pterygota</taxon>
        <taxon>Neoptera</taxon>
        <taxon>Paraneoptera</taxon>
        <taxon>Hemiptera</taxon>
        <taxon>Sternorrhyncha</taxon>
        <taxon>Psylloidea</taxon>
        <taxon>Psyllidae</taxon>
        <taxon>Psyllinae</taxon>
        <taxon>Cacopsylla</taxon>
    </lineage>
</organism>
<evidence type="ECO:0000313" key="1">
    <source>
        <dbReference type="EMBL" id="CAG6758858.1"/>
    </source>
</evidence>
<sequence length="106" mass="12163">MSRSMITSKEHEDLVSLILQKQHILENKQTDRSDYSPQKVIKLHSAKGDKAAAWDWVEEEFNRNPNNVRVSPLRPLFFFSFLLLGVDIRALSVDISVLIVDLRVGT</sequence>
<dbReference type="EMBL" id="HBUF01550863">
    <property type="protein sequence ID" value="CAG6758858.1"/>
    <property type="molecule type" value="Transcribed_RNA"/>
</dbReference>
<reference evidence="1" key="1">
    <citation type="submission" date="2021-05" db="EMBL/GenBank/DDBJ databases">
        <authorList>
            <person name="Alioto T."/>
            <person name="Alioto T."/>
            <person name="Gomez Garrido J."/>
        </authorList>
    </citation>
    <scope>NUCLEOTIDE SEQUENCE</scope>
</reference>
<dbReference type="AlphaFoldDB" id="A0A8D9A3E4"/>
<accession>A0A8D9A3E4</accession>
<protein>
    <submittedName>
        <fullName evidence="1">Uncharacterized protein</fullName>
    </submittedName>
</protein>
<name>A0A8D9A3E4_9HEMI</name>